<reference evidence="3" key="1">
    <citation type="submission" date="2022-01" db="EMBL/GenBank/DDBJ databases">
        <title>Gillisia lutea sp. nov., isolated from marine plastic residues from the Malvarosa beach (Valencia, Spain).</title>
        <authorList>
            <person name="Vidal-Verdu A."/>
            <person name="Molina-Menor E."/>
            <person name="Satari L."/>
            <person name="Pascual J."/>
            <person name="Pereto J."/>
            <person name="Porcar M."/>
        </authorList>
    </citation>
    <scope>NUCLEOTIDE SEQUENCE</scope>
    <source>
        <strain evidence="3">M10.2A</strain>
    </source>
</reference>
<comment type="caution">
    <text evidence="3">The sequence shown here is derived from an EMBL/GenBank/DDBJ whole genome shotgun (WGS) entry which is preliminary data.</text>
</comment>
<evidence type="ECO:0000256" key="1">
    <source>
        <dbReference type="SAM" id="Phobius"/>
    </source>
</evidence>
<keyword evidence="1" id="KW-0812">Transmembrane</keyword>
<sequence length="189" mass="22351">MIEQLYKWDRELFVFLNGLGIEQYDDFWIFVTNIKHWIPLYILFFVLFFSAFHWKKALLHSLFLFASFFTTLAFTNLVKGFAVRLRPNNNPDLIDVIRVLQNPTNYSFFSGHASASFVVSTFVILSLKEKYPWIYVVYIWPATFVISRVYVGVHYPLDLFVGMLVGIMFGFVFHKLYLNVQNKMLRTKA</sequence>
<keyword evidence="1" id="KW-0472">Membrane</keyword>
<dbReference type="PANTHER" id="PTHR14969">
    <property type="entry name" value="SPHINGOSINE-1-PHOSPHATE PHOSPHOHYDROLASE"/>
    <property type="match status" value="1"/>
</dbReference>
<feature type="transmembrane region" description="Helical" evidence="1">
    <location>
        <begin position="134"/>
        <end position="153"/>
    </location>
</feature>
<dbReference type="EMBL" id="JAKGTH010000010">
    <property type="protein sequence ID" value="MCF4102411.1"/>
    <property type="molecule type" value="Genomic_DNA"/>
</dbReference>
<feature type="transmembrane region" description="Helical" evidence="1">
    <location>
        <begin position="61"/>
        <end position="82"/>
    </location>
</feature>
<protein>
    <submittedName>
        <fullName evidence="3">Phosphatase PAP2 family protein</fullName>
    </submittedName>
</protein>
<keyword evidence="1" id="KW-1133">Transmembrane helix</keyword>
<organism evidence="3 4">
    <name type="scientific">Gillisia lutea</name>
    <dbReference type="NCBI Taxonomy" id="2909668"/>
    <lineage>
        <taxon>Bacteria</taxon>
        <taxon>Pseudomonadati</taxon>
        <taxon>Bacteroidota</taxon>
        <taxon>Flavobacteriia</taxon>
        <taxon>Flavobacteriales</taxon>
        <taxon>Flavobacteriaceae</taxon>
        <taxon>Gillisia</taxon>
    </lineage>
</organism>
<dbReference type="Pfam" id="PF01569">
    <property type="entry name" value="PAP2"/>
    <property type="match status" value="1"/>
</dbReference>
<name>A0ABS9EHT3_9FLAO</name>
<dbReference type="InterPro" id="IPR000326">
    <property type="entry name" value="PAP2/HPO"/>
</dbReference>
<proteinExistence type="predicted"/>
<dbReference type="SMART" id="SM00014">
    <property type="entry name" value="acidPPc"/>
    <property type="match status" value="1"/>
</dbReference>
<dbReference type="Gene3D" id="1.20.144.10">
    <property type="entry name" value="Phosphatidic acid phosphatase type 2/haloperoxidase"/>
    <property type="match status" value="1"/>
</dbReference>
<feature type="domain" description="Phosphatidic acid phosphatase type 2/haloperoxidase" evidence="2">
    <location>
        <begin position="57"/>
        <end position="174"/>
    </location>
</feature>
<dbReference type="SUPFAM" id="SSF48317">
    <property type="entry name" value="Acid phosphatase/Vanadium-dependent haloperoxidase"/>
    <property type="match status" value="1"/>
</dbReference>
<gene>
    <name evidence="3" type="ORF">L1I30_12100</name>
</gene>
<dbReference type="RefSeq" id="WP_236134554.1">
    <property type="nucleotide sequence ID" value="NZ_JAKGTH010000010.1"/>
</dbReference>
<evidence type="ECO:0000313" key="4">
    <source>
        <dbReference type="Proteomes" id="UP001179363"/>
    </source>
</evidence>
<accession>A0ABS9EHT3</accession>
<evidence type="ECO:0000313" key="3">
    <source>
        <dbReference type="EMBL" id="MCF4102411.1"/>
    </source>
</evidence>
<dbReference type="InterPro" id="IPR036938">
    <property type="entry name" value="PAP2/HPO_sf"/>
</dbReference>
<feature type="transmembrane region" description="Helical" evidence="1">
    <location>
        <begin position="159"/>
        <end position="178"/>
    </location>
</feature>
<keyword evidence="4" id="KW-1185">Reference proteome</keyword>
<evidence type="ECO:0000259" key="2">
    <source>
        <dbReference type="SMART" id="SM00014"/>
    </source>
</evidence>
<dbReference type="PANTHER" id="PTHR14969:SF13">
    <property type="entry name" value="AT30094P"/>
    <property type="match status" value="1"/>
</dbReference>
<dbReference type="Proteomes" id="UP001179363">
    <property type="component" value="Unassembled WGS sequence"/>
</dbReference>
<feature type="transmembrane region" description="Helical" evidence="1">
    <location>
        <begin position="106"/>
        <end position="127"/>
    </location>
</feature>
<feature type="transmembrane region" description="Helical" evidence="1">
    <location>
        <begin position="36"/>
        <end position="54"/>
    </location>
</feature>